<dbReference type="AlphaFoldDB" id="A0A0F9M2H4"/>
<dbReference type="EMBL" id="LAZR01011093">
    <property type="protein sequence ID" value="KKM63462.1"/>
    <property type="molecule type" value="Genomic_DNA"/>
</dbReference>
<name>A0A0F9M2H4_9ZZZZ</name>
<reference evidence="1" key="1">
    <citation type="journal article" date="2015" name="Nature">
        <title>Complex archaea that bridge the gap between prokaryotes and eukaryotes.</title>
        <authorList>
            <person name="Spang A."/>
            <person name="Saw J.H."/>
            <person name="Jorgensen S.L."/>
            <person name="Zaremba-Niedzwiedzka K."/>
            <person name="Martijn J."/>
            <person name="Lind A.E."/>
            <person name="van Eijk R."/>
            <person name="Schleper C."/>
            <person name="Guy L."/>
            <person name="Ettema T.J."/>
        </authorList>
    </citation>
    <scope>NUCLEOTIDE SEQUENCE</scope>
</reference>
<accession>A0A0F9M2H4</accession>
<protein>
    <submittedName>
        <fullName evidence="1">Uncharacterized protein</fullName>
    </submittedName>
</protein>
<gene>
    <name evidence="1" type="ORF">LCGC14_1511230</name>
</gene>
<sequence>MKTYRTRLGYLRTNSKGRRDFKEFLSTLKPIQLDKCWHWQCGCGGFDMVEYKGRIYCNTCSRLRYASTTRGAIYYTADDVINCQYCIKAQTPS</sequence>
<organism evidence="1">
    <name type="scientific">marine sediment metagenome</name>
    <dbReference type="NCBI Taxonomy" id="412755"/>
    <lineage>
        <taxon>unclassified sequences</taxon>
        <taxon>metagenomes</taxon>
        <taxon>ecological metagenomes</taxon>
    </lineage>
</organism>
<comment type="caution">
    <text evidence="1">The sequence shown here is derived from an EMBL/GenBank/DDBJ whole genome shotgun (WGS) entry which is preliminary data.</text>
</comment>
<evidence type="ECO:0000313" key="1">
    <source>
        <dbReference type="EMBL" id="KKM63462.1"/>
    </source>
</evidence>
<proteinExistence type="predicted"/>